<dbReference type="FunCoup" id="D9Q018">
    <property type="interactions" value="139"/>
</dbReference>
<dbReference type="CDD" id="cd00403">
    <property type="entry name" value="Ribosomal_L1"/>
    <property type="match status" value="1"/>
</dbReference>
<evidence type="ECO:0000256" key="6">
    <source>
        <dbReference type="ARBA" id="ARBA00022845"/>
    </source>
</evidence>
<dbReference type="Pfam" id="PF00687">
    <property type="entry name" value="Ribosomal_L1"/>
    <property type="match status" value="1"/>
</dbReference>
<dbReference type="HOGENOM" id="CLU_062853_4_0_2"/>
<keyword evidence="3 11" id="KW-0678">Repressor</keyword>
<keyword evidence="6 11" id="KW-0810">Translation regulation</keyword>
<dbReference type="PANTHER" id="PTHR36427">
    <property type="entry name" value="54S RIBOSOMAL PROTEIN L1, MITOCHONDRIAL"/>
    <property type="match status" value="1"/>
</dbReference>
<dbReference type="HAMAP" id="MF_01318_A">
    <property type="entry name" value="Ribosomal_uL1_A"/>
    <property type="match status" value="1"/>
</dbReference>
<dbReference type="InterPro" id="IPR002143">
    <property type="entry name" value="Ribosomal_uL1"/>
</dbReference>
<dbReference type="InterPro" id="IPR016095">
    <property type="entry name" value="Ribosomal_uL1_3-a/b-sand"/>
</dbReference>
<dbReference type="InterPro" id="IPR023669">
    <property type="entry name" value="Ribosomal_uL1_arc"/>
</dbReference>
<evidence type="ECO:0000256" key="1">
    <source>
        <dbReference type="ARBA" id="ARBA00010531"/>
    </source>
</evidence>
<dbReference type="InterPro" id="IPR023674">
    <property type="entry name" value="Ribosomal_uL1-like"/>
</dbReference>
<dbReference type="RefSeq" id="WP_013266168.1">
    <property type="nucleotide sequence ID" value="NC_014374.1"/>
</dbReference>
<dbReference type="AlphaFoldDB" id="D9Q018"/>
<evidence type="ECO:0000256" key="5">
    <source>
        <dbReference type="ARBA" id="ARBA00022730"/>
    </source>
</evidence>
<dbReference type="OrthoDB" id="10382at2157"/>
<sequence length="214" mass="23404">MPLQQEALIEYINRALSLSKKTKFEQAVELIVTLKDFDVKSPEGRLREVVFLPHKPAKEPNVCVVAAGDLLLEAKKLGVTTISRDDLNAMRGDKKRVKAIGRSCDWVLVQADLMGLVGSVLGPALGPRGKVPTPIPPRANLTEFVNNYKRAAWVRIRGQPQIMSRVGTTSMKPEELVDNVNAVLSVVESRIGAAKIGGIYIKTTMGTPVEVPLR</sequence>
<keyword evidence="4 11" id="KW-0820">tRNA-binding</keyword>
<dbReference type="KEGG" id="asc:ASAC_0249"/>
<dbReference type="Proteomes" id="UP000000346">
    <property type="component" value="Chromosome"/>
</dbReference>
<dbReference type="GO" id="GO:0019843">
    <property type="term" value="F:rRNA binding"/>
    <property type="evidence" value="ECO:0007669"/>
    <property type="project" value="UniProtKB-UniRule"/>
</dbReference>
<keyword evidence="8 11" id="KW-0689">Ribosomal protein</keyword>
<dbReference type="STRING" id="666510.ASAC_0249"/>
<evidence type="ECO:0000313" key="12">
    <source>
        <dbReference type="EMBL" id="ADL18656.1"/>
    </source>
</evidence>
<dbReference type="GO" id="GO:0015934">
    <property type="term" value="C:large ribosomal subunit"/>
    <property type="evidence" value="ECO:0007669"/>
    <property type="project" value="InterPro"/>
</dbReference>
<evidence type="ECO:0000256" key="8">
    <source>
        <dbReference type="ARBA" id="ARBA00022980"/>
    </source>
</evidence>
<evidence type="ECO:0000256" key="2">
    <source>
        <dbReference type="ARBA" id="ARBA00011838"/>
    </source>
</evidence>
<name>D9Q018_ACIS3</name>
<dbReference type="Gene3D" id="3.40.50.790">
    <property type="match status" value="1"/>
</dbReference>
<evidence type="ECO:0000256" key="3">
    <source>
        <dbReference type="ARBA" id="ARBA00022491"/>
    </source>
</evidence>
<comment type="similarity">
    <text evidence="1 11">Belongs to the universal ribosomal protein uL1 family.</text>
</comment>
<dbReference type="PIRSF" id="PIRSF002155">
    <property type="entry name" value="Ribosomal_L1"/>
    <property type="match status" value="1"/>
</dbReference>
<dbReference type="FunFam" id="3.40.50.790:FF:000005">
    <property type="entry name" value="50S ribosomal protein L1"/>
    <property type="match status" value="1"/>
</dbReference>
<accession>D9Q018</accession>
<evidence type="ECO:0000256" key="9">
    <source>
        <dbReference type="ARBA" id="ARBA00023274"/>
    </source>
</evidence>
<dbReference type="GeneID" id="9498469"/>
<dbReference type="GO" id="GO:0000049">
    <property type="term" value="F:tRNA binding"/>
    <property type="evidence" value="ECO:0007669"/>
    <property type="project" value="UniProtKB-KW"/>
</dbReference>
<comment type="subunit">
    <text evidence="2 11">Part of the 50S ribosomal subunit.</text>
</comment>
<evidence type="ECO:0000256" key="11">
    <source>
        <dbReference type="HAMAP-Rule" id="MF_01318"/>
    </source>
</evidence>
<keyword evidence="5 11" id="KW-0699">rRNA-binding</keyword>
<evidence type="ECO:0000256" key="7">
    <source>
        <dbReference type="ARBA" id="ARBA00022884"/>
    </source>
</evidence>
<dbReference type="PANTHER" id="PTHR36427:SF3">
    <property type="entry name" value="LARGE RIBOSOMAL SUBUNIT PROTEIN UL1M"/>
    <property type="match status" value="1"/>
</dbReference>
<dbReference type="GO" id="GO:0006417">
    <property type="term" value="P:regulation of translation"/>
    <property type="evidence" value="ECO:0007669"/>
    <property type="project" value="UniProtKB-KW"/>
</dbReference>
<keyword evidence="9 11" id="KW-0687">Ribonucleoprotein</keyword>
<dbReference type="InterPro" id="IPR028364">
    <property type="entry name" value="Ribosomal_uL1/biogenesis"/>
</dbReference>
<gene>
    <name evidence="11" type="primary">rpl1</name>
    <name evidence="12" type="ordered locus">ASAC_0249</name>
</gene>
<keyword evidence="13" id="KW-1185">Reference proteome</keyword>
<organism evidence="12 13">
    <name type="scientific">Acidilobus saccharovorans (strain DSM 16705 / JCM 18335 / VKM B-2471 / 345-15)</name>
    <dbReference type="NCBI Taxonomy" id="666510"/>
    <lineage>
        <taxon>Archaea</taxon>
        <taxon>Thermoproteota</taxon>
        <taxon>Thermoprotei</taxon>
        <taxon>Acidilobales</taxon>
        <taxon>Acidilobaceae</taxon>
        <taxon>Acidilobus</taxon>
    </lineage>
</organism>
<protein>
    <recommendedName>
        <fullName evidence="11">Large ribosomal subunit protein uL1</fullName>
    </recommendedName>
</protein>
<comment type="function">
    <text evidence="10">Probably involved in E site tRNA release. Binds directly to 23S rRNA.</text>
</comment>
<dbReference type="EMBL" id="CP001742">
    <property type="protein sequence ID" value="ADL18656.1"/>
    <property type="molecule type" value="Genomic_DNA"/>
</dbReference>
<evidence type="ECO:0000313" key="13">
    <source>
        <dbReference type="Proteomes" id="UP000000346"/>
    </source>
</evidence>
<evidence type="ECO:0000256" key="10">
    <source>
        <dbReference type="ARBA" id="ARBA00045545"/>
    </source>
</evidence>
<dbReference type="InParanoid" id="D9Q018"/>
<proteinExistence type="inferred from homology"/>
<dbReference type="eggNOG" id="arCOG04289">
    <property type="taxonomic scope" value="Archaea"/>
</dbReference>
<keyword evidence="7 11" id="KW-0694">RNA-binding</keyword>
<dbReference type="GO" id="GO:0006412">
    <property type="term" value="P:translation"/>
    <property type="evidence" value="ECO:0007669"/>
    <property type="project" value="UniProtKB-UniRule"/>
</dbReference>
<dbReference type="NCBIfam" id="NF003244">
    <property type="entry name" value="PRK04203.1"/>
    <property type="match status" value="1"/>
</dbReference>
<comment type="function">
    <text evidence="11">Protein L1 is also a translational repressor protein, it controls the translation of its operon by binding to its mRNA.</text>
</comment>
<dbReference type="Gene3D" id="3.30.190.20">
    <property type="match status" value="1"/>
</dbReference>
<comment type="function">
    <text evidence="11">Binds directly to 23S rRNA. Probably involved in E site tRNA release.</text>
</comment>
<evidence type="ECO:0000256" key="4">
    <source>
        <dbReference type="ARBA" id="ARBA00022555"/>
    </source>
</evidence>
<dbReference type="GO" id="GO:0003735">
    <property type="term" value="F:structural constituent of ribosome"/>
    <property type="evidence" value="ECO:0007669"/>
    <property type="project" value="InterPro"/>
</dbReference>
<dbReference type="SUPFAM" id="SSF56808">
    <property type="entry name" value="Ribosomal protein L1"/>
    <property type="match status" value="1"/>
</dbReference>
<reference evidence="12 13" key="1">
    <citation type="journal article" date="2010" name="Appl. Environ. Microbiol.">
        <title>The genome sequence of the crenarchaeon Acidilobus saccharovorans supports a new order, Acidilobales, and suggests an important ecological role in terrestrial acidic hot springs.</title>
        <authorList>
            <person name="Mardanov A.V."/>
            <person name="Svetlitchnyi V.A."/>
            <person name="Beletsky A.V."/>
            <person name="Prokofeva M.I."/>
            <person name="Bonch-Osmolovskaya E.A."/>
            <person name="Ravin N.V."/>
            <person name="Skryabin K.G."/>
        </authorList>
    </citation>
    <scope>NUCLEOTIDE SEQUENCE [LARGE SCALE GENOMIC DNA]</scope>
    <source>
        <strain evidence="13">DSM 16705 / JCM 18335 / VKM B-2471 / 345-15</strain>
    </source>
</reference>